<comment type="caution">
    <text evidence="1">The sequence shown here is derived from an EMBL/GenBank/DDBJ whole genome shotgun (WGS) entry which is preliminary data.</text>
</comment>
<sequence length="65" mass="7765">MPRLYNNNMPRFYTTHRTASLLPHNNLLRNYLICNGYTNKIEAIFQSRYIHFFGNTINNPYPRTG</sequence>
<dbReference type="EMBL" id="SNRX01000006">
    <property type="protein sequence ID" value="KAA6302661.1"/>
    <property type="molecule type" value="Genomic_DNA"/>
</dbReference>
<organism evidence="1 2">
    <name type="scientific">Candidatus Ordinivivax streblomastigis</name>
    <dbReference type="NCBI Taxonomy" id="2540710"/>
    <lineage>
        <taxon>Bacteria</taxon>
        <taxon>Pseudomonadati</taxon>
        <taxon>Bacteroidota</taxon>
        <taxon>Bacteroidia</taxon>
        <taxon>Bacteroidales</taxon>
        <taxon>Candidatus Ordinivivax</taxon>
    </lineage>
</organism>
<evidence type="ECO:0000313" key="2">
    <source>
        <dbReference type="Proteomes" id="UP000324575"/>
    </source>
</evidence>
<name>A0A5M8P2L9_9BACT</name>
<protein>
    <submittedName>
        <fullName evidence="1">Uncharacterized protein</fullName>
    </submittedName>
</protein>
<dbReference type="Proteomes" id="UP000324575">
    <property type="component" value="Unassembled WGS sequence"/>
</dbReference>
<reference evidence="1 2" key="1">
    <citation type="submission" date="2019-03" db="EMBL/GenBank/DDBJ databases">
        <title>Single cell metagenomics reveals metabolic interactions within the superorganism composed of flagellate Streblomastix strix and complex community of Bacteroidetes bacteria on its surface.</title>
        <authorList>
            <person name="Treitli S.C."/>
            <person name="Kolisko M."/>
            <person name="Husnik F."/>
            <person name="Keeling P."/>
            <person name="Hampl V."/>
        </authorList>
    </citation>
    <scope>NUCLEOTIDE SEQUENCE [LARGE SCALE GENOMIC DNA]</scope>
    <source>
        <strain evidence="1">St1</strain>
    </source>
</reference>
<evidence type="ECO:0000313" key="1">
    <source>
        <dbReference type="EMBL" id="KAA6302661.1"/>
    </source>
</evidence>
<gene>
    <name evidence="1" type="ORF">EZS26_001168</name>
</gene>
<dbReference type="AlphaFoldDB" id="A0A5M8P2L9"/>
<proteinExistence type="predicted"/>
<accession>A0A5M8P2L9</accession>